<name>A0A6J7VBB0_9ZZZZ</name>
<dbReference type="AlphaFoldDB" id="A0A6J7VBB0"/>
<dbReference type="EMBL" id="CAFBRC010000040">
    <property type="protein sequence ID" value="CAB5075159.1"/>
    <property type="molecule type" value="Genomic_DNA"/>
</dbReference>
<reference evidence="1" key="1">
    <citation type="submission" date="2020-05" db="EMBL/GenBank/DDBJ databases">
        <authorList>
            <person name="Chiriac C."/>
            <person name="Salcher M."/>
            <person name="Ghai R."/>
            <person name="Kavagutti S V."/>
        </authorList>
    </citation>
    <scope>NUCLEOTIDE SEQUENCE</scope>
</reference>
<organism evidence="1">
    <name type="scientific">freshwater metagenome</name>
    <dbReference type="NCBI Taxonomy" id="449393"/>
    <lineage>
        <taxon>unclassified sequences</taxon>
        <taxon>metagenomes</taxon>
        <taxon>ecological metagenomes</taxon>
    </lineage>
</organism>
<protein>
    <submittedName>
        <fullName evidence="1">Unannotated protein</fullName>
    </submittedName>
</protein>
<proteinExistence type="predicted"/>
<evidence type="ECO:0000313" key="1">
    <source>
        <dbReference type="EMBL" id="CAB5075159.1"/>
    </source>
</evidence>
<sequence length="72" mass="8039">MPRVDSNVRELLADVLDEFNSLFDGEERLLRVVNHDRHHDFVVEGASPLNNVEVTVGDGVEGPWADCASLHK</sequence>
<gene>
    <name evidence="1" type="ORF">UFOPK4367_00737</name>
</gene>
<accession>A0A6J7VBB0</accession>